<feature type="region of interest" description="Disordered" evidence="1">
    <location>
        <begin position="663"/>
        <end position="693"/>
    </location>
</feature>
<dbReference type="InterPro" id="IPR050517">
    <property type="entry name" value="DDR_Repair_Kinase"/>
</dbReference>
<dbReference type="PANTHER" id="PTHR11139">
    <property type="entry name" value="ATAXIA TELANGIECTASIA MUTATED ATM -RELATED"/>
    <property type="match status" value="1"/>
</dbReference>
<dbReference type="PROSITE" id="PS51190">
    <property type="entry name" value="FATC"/>
    <property type="match status" value="1"/>
</dbReference>
<evidence type="ECO:0000256" key="1">
    <source>
        <dbReference type="SAM" id="MobiDB-lite"/>
    </source>
</evidence>
<dbReference type="InterPro" id="IPR016024">
    <property type="entry name" value="ARM-type_fold"/>
</dbReference>
<organism evidence="4 5">
    <name type="scientific">Blattamonas nauphoetae</name>
    <dbReference type="NCBI Taxonomy" id="2049346"/>
    <lineage>
        <taxon>Eukaryota</taxon>
        <taxon>Metamonada</taxon>
        <taxon>Preaxostyla</taxon>
        <taxon>Oxymonadida</taxon>
        <taxon>Blattamonas</taxon>
    </lineage>
</organism>
<reference evidence="4 5" key="1">
    <citation type="journal article" date="2022" name="bioRxiv">
        <title>Genomics of Preaxostyla Flagellates Illuminates Evolutionary Transitions and the Path Towards Mitochondrial Loss.</title>
        <authorList>
            <person name="Novak L.V.F."/>
            <person name="Treitli S.C."/>
            <person name="Pyrih J."/>
            <person name="Halakuc P."/>
            <person name="Pipaliya S.V."/>
            <person name="Vacek V."/>
            <person name="Brzon O."/>
            <person name="Soukal P."/>
            <person name="Eme L."/>
            <person name="Dacks J.B."/>
            <person name="Karnkowska A."/>
            <person name="Elias M."/>
            <person name="Hampl V."/>
        </authorList>
    </citation>
    <scope>NUCLEOTIDE SEQUENCE [LARGE SCALE GENOMIC DNA]</scope>
    <source>
        <strain evidence="4">NAU3</strain>
        <tissue evidence="4">Gut</tissue>
    </source>
</reference>
<keyword evidence="4" id="KW-0808">Transferase</keyword>
<dbReference type="SUPFAM" id="SSF56112">
    <property type="entry name" value="Protein kinase-like (PK-like)"/>
    <property type="match status" value="1"/>
</dbReference>
<dbReference type="InterPro" id="IPR011009">
    <property type="entry name" value="Kinase-like_dom_sf"/>
</dbReference>
<dbReference type="InterPro" id="IPR036738">
    <property type="entry name" value="FRB_sf"/>
</dbReference>
<feature type="compositionally biased region" description="Low complexity" evidence="1">
    <location>
        <begin position="1542"/>
        <end position="1557"/>
    </location>
</feature>
<feature type="compositionally biased region" description="Polar residues" evidence="1">
    <location>
        <begin position="3673"/>
        <end position="3683"/>
    </location>
</feature>
<dbReference type="Gene3D" id="3.30.1010.10">
    <property type="entry name" value="Phosphatidylinositol 3-kinase Catalytic Subunit, Chain A, domain 4"/>
    <property type="match status" value="1"/>
</dbReference>
<comment type="caution">
    <text evidence="4">The sequence shown here is derived from an EMBL/GenBank/DDBJ whole genome shotgun (WGS) entry which is preliminary data.</text>
</comment>
<feature type="region of interest" description="Disordered" evidence="1">
    <location>
        <begin position="1861"/>
        <end position="1898"/>
    </location>
</feature>
<dbReference type="Pfam" id="PF00454">
    <property type="entry name" value="PI3_PI4_kinase"/>
    <property type="match status" value="1"/>
</dbReference>
<dbReference type="InterPro" id="IPR000403">
    <property type="entry name" value="PI3/4_kinase_cat_dom"/>
</dbReference>
<dbReference type="CDD" id="cd05169">
    <property type="entry name" value="PIKKc_TOR"/>
    <property type="match status" value="1"/>
</dbReference>
<feature type="region of interest" description="Disordered" evidence="1">
    <location>
        <begin position="3631"/>
        <end position="3684"/>
    </location>
</feature>
<dbReference type="Pfam" id="PF02260">
    <property type="entry name" value="FATC"/>
    <property type="match status" value="1"/>
</dbReference>
<feature type="region of interest" description="Disordered" evidence="1">
    <location>
        <begin position="1538"/>
        <end position="1557"/>
    </location>
</feature>
<dbReference type="EMBL" id="JARBJD010000162">
    <property type="protein sequence ID" value="KAK2949121.1"/>
    <property type="molecule type" value="Genomic_DNA"/>
</dbReference>
<gene>
    <name evidence="4" type="ORF">BLNAU_15962</name>
</gene>
<dbReference type="GO" id="GO:0004674">
    <property type="term" value="F:protein serine/threonine kinase activity"/>
    <property type="evidence" value="ECO:0007669"/>
    <property type="project" value="UniProtKB-KW"/>
</dbReference>
<feature type="compositionally biased region" description="Basic and acidic residues" evidence="1">
    <location>
        <begin position="3639"/>
        <end position="3655"/>
    </location>
</feature>
<dbReference type="InterPro" id="IPR009076">
    <property type="entry name" value="FRB_dom"/>
</dbReference>
<dbReference type="SUPFAM" id="SSF47212">
    <property type="entry name" value="FKBP12-rapamycin-binding domain of FKBP-rapamycin-associated protein (FRAP)"/>
    <property type="match status" value="1"/>
</dbReference>
<dbReference type="EC" id="2.7.11.1" evidence="4"/>
<protein>
    <submittedName>
        <fullName evidence="4">Serine/threonine protein kinase</fullName>
        <ecNumber evidence="4">2.7.11.1</ecNumber>
    </submittedName>
</protein>
<dbReference type="Pfam" id="PF08771">
    <property type="entry name" value="FRB_dom"/>
    <property type="match status" value="1"/>
</dbReference>
<feature type="domain" description="PI3K/PI4K catalytic" evidence="2">
    <location>
        <begin position="3343"/>
        <end position="3674"/>
    </location>
</feature>
<feature type="region of interest" description="Disordered" evidence="1">
    <location>
        <begin position="1563"/>
        <end position="1591"/>
    </location>
</feature>
<dbReference type="SUPFAM" id="SSF48371">
    <property type="entry name" value="ARM repeat"/>
    <property type="match status" value="1"/>
</dbReference>
<keyword evidence="5" id="KW-1185">Reference proteome</keyword>
<name>A0ABQ9XFQ3_9EUKA</name>
<sequence length="3772" mass="423519">MTPLPDSKGTFPISKIVLQALARLFHHCLTHLLPKDNSLRDIFYSRSIIDDIDAADHFPRQSKSFDPLEKQALFPSRTARFQGSYISTLAPGKPIDFDSVAFKSVDETVDALTILAFFYSELELNTLFSFLSLCKYEAPLSLVPDKSTKFEGEHYGGSQQLAQGSPRTTFVPRTTQGDQFTTSITQHQYVEGIAPNQNHFRTTTTMSSTVLTDLIVFDKIVQIAFCAANDLKSDRVTHAATYLIISAASFDPVHFFPLYKRVVSFLLQFCIHTNDTKKIFGYEMLTAILLCYSRGNFVDHNQVASDILTLIQSTLLSSRSDSEDVSLQKSRTSAFSTQILSQRDALTTTPSPPLLTAQFMFLSVYVMIFQIHAEVPTAIVDQLLALPFSAPLEFVLSSISSTQPQHVDRIQSTLIHSLKLFIQTHSSTSLMTLDQMNSSYHSEQALTPFVDATPLFLIFIFLARFSFKDQDLTFTIPFLQSNISSGSEVDRLAACLALLVVLQNVSTQSVAQTEKSQLNQHTPTTTPLAQTLLSDHVSVLLSTLKKQNYHSVKLFLLSSLQPYFNTILSQHQHFEVIEQCLDDSYFDVHFACSHLLTRLALSSPVDSRLIQPIRSIFFKLSSPISVQPQTSISRLIPPNHPNSDAFDPIQMRLRFAQVGPHLPQPPNPVSTNLFIPQTDPAKDSEDSQDPPQTFSVSTVTIISSLNQLLRKHLPLSPALASQVSVPPHQNKDGHIAHPLFNLLPFFVHSRTSDELVGETYTITQTSRILSMLLRTSNGLYVSSTSPSLNNQYTPSVIINSISTIIPIIFSSVQYTHFLRPIRATRQVEFQEVSQYFLLLSLQSILRAYTFSCLPDSFHAVSLNLVNTVLQLFLSSNESPLAVPCISTLVILLTEIRQAGIELLTAAPLLIIAYMLTLSSYFSPQVQMKAYPLIGLVGAIRSDVVRSIGMKLKKGVKHLSDSSKVVPHKPKQLPKSRRFLRPEDLKDLILPDPSQTPTTNTQAFSSQHSFQKSLSLSRKEDYDLVFNNRTPKSWTGRAYQQRKEEFVGCSMAVDDDISSSDSDSHSSMDESLDGYFRNDKKTFDITKTRLLFSTRKVQPKPSMLWKEKDGWMAHKKRHEAKDSAVNQVLLSDTFLRSVDASLNALPSTVRSTFVSLFSQDTINLTPPKITNIGVDNFFIPLVKKEKEVKKQEIESGTQAEEKDHDRTLNIVGMGINWDIPIGMASAVEGALAQNHNSLNPPAPARTTNAPPLTMYPTHPLYPPYITLVTLLNDIHSKDPPTSILAATFIQQADILKAIVRILCYQLPNSDAYLFIPLVIPSLLNRLYTVCESACFEMAELILAYIGELICSFKRYFHPYYADILSLICTNWPSLNQTIVLSLLDKISFSHPDALVPYLHFLVPQFVVLLEDALPQKQHFCQHCRSLIESPTNTSSSDPTLCTLCQTLGTGQSKTLGTLMFTYPSTSITDSQNTPLYEEHVQQKETPPQSSPSNSLSAIVTALSVLQILRILVSIGKPINDYFHLFVPVLTKLIECHPHKPNKSPSEGGSSSSVISSFMQQSTTATQPLSSSLSPSSKPRGSQSSDPLDRQSDSLISSQNHNILRPLPTSLSDFYTATPAFFDFVHISPDPHILVTSTKHGVSHQAGLSPHGDSILSKTENVVFNFLPDASRMYSSTPNTSAQTQKTTYYIQPRFEIKSIFRSLDSTDIELVSLDALVKLGASLLTIIAYLHLPISTIQNNQTLSPSIGELDEAAVALVSLTGINPFANVASLPMAVVEALRALILSLDVAQHSASLVHLFRAALTLHNPPPMLKESAHVSLCFIAAQLGYDFVNYLPSVMQAYVDSFYSVWRDYDSFPKKQRHQYRKVPTEPKPKAHLLSSPNRLDRGSSESDMGRRGTPLKRLPLGGFGSIQTTLTHSFEVSESVVEADPAFLSNELIQKQLGYVMSSFIGRITTRKIDLPNYALWIFPPFSLSISLFIRARAIQEIRQAAQTKLNHFHGNANLPEFVRDTSLSFYPPSTLGILLTPPSSGTHSMFVNDLLRARQELIPKDPDSDPITPVQFPSRTHESHIQEAMMTTVTMGGGQMHSSSETSPISILQQIPITENQSFPLTPFNLSQYIDSSSPFCVSSLINPTYLPVDKMKSNEDDDDSFDEIAHPPPFRQKQTIPLSQIESSPSVTAEKMDTPTLSIQQSPISSFTSNQNSMSYDELWERWFDAFCTSLLKSSPHPALRACTSIPPASTLPIARALFPYSAVAQWERSSQFRSEYVSATIAAISSEHVPTHMKHALFSLLPFLERECPQTILFPSFNHTMMWMANALDSKALFLHYAEKQHLRHHAAECTVTMRAFRRSELLTHQYYQETKQDTTTMWNDFEFVLKNELLRSVHNQRTSFRSTAEALYPRSPHSIFIAAQEETSRSRQHPQAFTEQHKEASKLRKILFDERQKEIFAAHSQSTIDTQSYIAQVWKMPQLEINEDTQFDLSVFLETYFTGKPNGSILSHPLQSQTPVNISEGPNVFLYDGMNWSSVLLSTLLSTNEQRTVSQSVIVSEILLSLTDQLHLHDPTLLLQELHTTASLHPPSFHTLISTSNWEEASKLFCIRPSETLTPTELILARYAHINYLVSKERWYDVLNETMDFFNTLLFPRPISDPHFPNESTAVYLLSKIVDPSLLVDICCELKQHCLNLATKLHCYSSVLSILSNANQIIRMFPGSSQFSQERSDLQDITFYTMCDSNESHSTQVQKIEIVSNKFISYIQSLTPEYQHVVPASLVENVPTLWTLGEALTFRSSDCCEPKRRMLLDKWKKRAELPSNEQIRRNVSSIMSIALPIEETLAMLEKRLRTKWSKNDIHLLGPLESMLSLQSISQHTQSSAEIFGKISLNTIAIRKENGFLTLPNALQTLYAFTASIPDNQPQLKAHSVATLVRWCLSAPSIDHSNLVQVDPLPLIEDVLFGGPVTFPPSYPAALLHLLEGAIQIAPAWHNGWVALRRFCSFSAELLSKPESAVQTGESVPNLQQTRTAQSLGISLATNQITRSSKQVVAFLIAATRAAASAFLLASTNQLPVFADHLLATSQPQPTKTNHMTESNQFTDSISLLRLWLRFGSIPQINSIFMETVCHIPESFWIWVVPQLMAWLYSPGFKPNFHVHSLVADLAGRYPQSFIFPLLLAHTSALPDEQTQLVQLMATLPQQTLTDGILVSSELVRVAITLCEAWPEAIAEAKKLFLAEKRPDKMLARIAHQLISSNRRTKTAGDIAFHHMYDADILTACECLDKFHNIQNKVDIAPALPMLEVVMKRCRVDVEQMKDMQINTYAPELALRTHFSLAIPGTVMSSTEWVNIHSFKSHVAILHSKQRPRRIEIEGEDGCMYPFLLKGHEDIRLDERMMQLLGLVNVLLSRPSLQSRLDGTIQTRSEFMMRTTKYPAVPLSPNVGLIGWVPNCDSMVSLVMEYRERMRVSPELEKRLTFSRQEEFDELTMMQKVDFFEHVKNSTTGADLFHIMYWMSRTPELWLERRQSYTQSFASMSAVGYLMGLGDRHPSNILIDRVTGGIVHIDYGDCFDVAMRRKQTPERVSFRLTRMVVNAFENTSAEGLFKPTFTETLRLLQHNKESIASILESFLVDPLTSWRIYGAEDVQPPGEADKYEDPDKEEPDSMREQIPQQKQDAVDDEARNQAEQAQMNQMTGEAPPAITELAENFPRSHPPNEIAHPADFVDAVTHNRRATEEYHRILEKLEGRMLGQALSTEQQAEFLISQAQNHINLAQMFLGWCIFW</sequence>
<feature type="domain" description="FATC" evidence="3">
    <location>
        <begin position="3740"/>
        <end position="3772"/>
    </location>
</feature>
<evidence type="ECO:0000259" key="3">
    <source>
        <dbReference type="PROSITE" id="PS51190"/>
    </source>
</evidence>
<dbReference type="PROSITE" id="PS50290">
    <property type="entry name" value="PI3_4_KINASE_3"/>
    <property type="match status" value="1"/>
</dbReference>
<dbReference type="InterPro" id="IPR003152">
    <property type="entry name" value="FATC_dom"/>
</dbReference>
<dbReference type="SMART" id="SM00146">
    <property type="entry name" value="PI3Kc"/>
    <property type="match status" value="1"/>
</dbReference>
<dbReference type="Gene3D" id="1.10.1070.11">
    <property type="entry name" value="Phosphatidylinositol 3-/4-kinase, catalytic domain"/>
    <property type="match status" value="1"/>
</dbReference>
<evidence type="ECO:0000313" key="4">
    <source>
        <dbReference type="EMBL" id="KAK2949121.1"/>
    </source>
</evidence>
<dbReference type="SMART" id="SM01345">
    <property type="entry name" value="Rapamycin_bind"/>
    <property type="match status" value="1"/>
</dbReference>
<evidence type="ECO:0000259" key="2">
    <source>
        <dbReference type="PROSITE" id="PS50290"/>
    </source>
</evidence>
<keyword evidence="4" id="KW-0418">Kinase</keyword>
<dbReference type="SMART" id="SM01343">
    <property type="entry name" value="FATC"/>
    <property type="match status" value="1"/>
</dbReference>
<dbReference type="InterPro" id="IPR026683">
    <property type="entry name" value="TOR_cat"/>
</dbReference>
<feature type="compositionally biased region" description="Low complexity" evidence="1">
    <location>
        <begin position="1563"/>
        <end position="1583"/>
    </location>
</feature>
<feature type="compositionally biased region" description="Basic and acidic residues" evidence="1">
    <location>
        <begin position="1883"/>
        <end position="1895"/>
    </location>
</feature>
<evidence type="ECO:0000313" key="5">
    <source>
        <dbReference type="Proteomes" id="UP001281761"/>
    </source>
</evidence>
<proteinExistence type="predicted"/>
<accession>A0ABQ9XFQ3</accession>
<dbReference type="Proteomes" id="UP001281761">
    <property type="component" value="Unassembled WGS sequence"/>
</dbReference>
<dbReference type="PANTHER" id="PTHR11139:SF9">
    <property type="entry name" value="SERINE_THREONINE-PROTEIN KINASE MTOR"/>
    <property type="match status" value="1"/>
</dbReference>
<keyword evidence="4" id="KW-0723">Serine/threonine-protein kinase</keyword>
<dbReference type="InterPro" id="IPR036940">
    <property type="entry name" value="PI3/4_kinase_cat_sf"/>
</dbReference>